<proteinExistence type="predicted"/>
<name>A0A563U1P8_9SPHI</name>
<dbReference type="AlphaFoldDB" id="A0A563U1P8"/>
<reference evidence="3 4" key="1">
    <citation type="submission" date="2019-07" db="EMBL/GenBank/DDBJ databases">
        <authorList>
            <person name="Kim J."/>
        </authorList>
    </citation>
    <scope>NUCLEOTIDE SEQUENCE [LARGE SCALE GENOMIC DNA]</scope>
    <source>
        <strain evidence="3 4">MJ1a</strain>
    </source>
</reference>
<evidence type="ECO:0000256" key="2">
    <source>
        <dbReference type="SAM" id="SignalP"/>
    </source>
</evidence>
<organism evidence="3 4">
    <name type="scientific">Mucilaginibacter achroorhodeus</name>
    <dbReference type="NCBI Taxonomy" id="2599294"/>
    <lineage>
        <taxon>Bacteria</taxon>
        <taxon>Pseudomonadati</taxon>
        <taxon>Bacteroidota</taxon>
        <taxon>Sphingobacteriia</taxon>
        <taxon>Sphingobacteriales</taxon>
        <taxon>Sphingobacteriaceae</taxon>
        <taxon>Mucilaginibacter</taxon>
    </lineage>
</organism>
<feature type="chain" id="PRO_5022044017" evidence="2">
    <location>
        <begin position="20"/>
        <end position="62"/>
    </location>
</feature>
<evidence type="ECO:0000313" key="3">
    <source>
        <dbReference type="EMBL" id="TWR25538.1"/>
    </source>
</evidence>
<accession>A0A563U1P8</accession>
<evidence type="ECO:0000313" key="4">
    <source>
        <dbReference type="Proteomes" id="UP000318010"/>
    </source>
</evidence>
<dbReference type="Proteomes" id="UP000318010">
    <property type="component" value="Unassembled WGS sequence"/>
</dbReference>
<sequence length="62" mass="6589">MKKSIIAATIILSTGIVSARAFMHRDTTLTTPSLPQKEESAPVATNADQVSKMTKKDIGTAD</sequence>
<keyword evidence="2" id="KW-0732">Signal</keyword>
<dbReference type="EMBL" id="VOEI01000004">
    <property type="protein sequence ID" value="TWR25538.1"/>
    <property type="molecule type" value="Genomic_DNA"/>
</dbReference>
<feature type="region of interest" description="Disordered" evidence="1">
    <location>
        <begin position="29"/>
        <end position="62"/>
    </location>
</feature>
<keyword evidence="4" id="KW-1185">Reference proteome</keyword>
<comment type="caution">
    <text evidence="3">The sequence shown here is derived from an EMBL/GenBank/DDBJ whole genome shotgun (WGS) entry which is preliminary data.</text>
</comment>
<protein>
    <submittedName>
        <fullName evidence="3">Uncharacterized protein</fullName>
    </submittedName>
</protein>
<gene>
    <name evidence="3" type="ORF">FPZ42_13150</name>
</gene>
<feature type="signal peptide" evidence="2">
    <location>
        <begin position="1"/>
        <end position="19"/>
    </location>
</feature>
<dbReference type="RefSeq" id="WP_146272103.1">
    <property type="nucleotide sequence ID" value="NZ_VOEI01000004.1"/>
</dbReference>
<dbReference type="OrthoDB" id="9862876at2"/>
<evidence type="ECO:0000256" key="1">
    <source>
        <dbReference type="SAM" id="MobiDB-lite"/>
    </source>
</evidence>